<sequence length="97" mass="11238">MSKGVELIAVERLRQTTEEGWTAEHDRQHTGEDLTMAAACYAMPEALRSASDFIHRFWPWEMRWWKPTPDSRVRELVKAGALIAAEIDRLIAKENRT</sequence>
<dbReference type="EMBL" id="FMJE01000005">
    <property type="protein sequence ID" value="SCM82394.1"/>
    <property type="molecule type" value="Genomic_DNA"/>
</dbReference>
<protein>
    <submittedName>
        <fullName evidence="1">Uncharacterized protein</fullName>
    </submittedName>
</protein>
<reference evidence="1" key="1">
    <citation type="submission" date="2016-08" db="EMBL/GenBank/DDBJ databases">
        <authorList>
            <person name="Seilhamer J.J."/>
        </authorList>
    </citation>
    <scope>NUCLEOTIDE SEQUENCE</scope>
    <source>
        <strain evidence="1">86</strain>
    </source>
</reference>
<name>A0A212LXR8_9FIRM</name>
<gene>
    <name evidence="1" type="ORF">KL86SPO_50165</name>
</gene>
<evidence type="ECO:0000313" key="1">
    <source>
        <dbReference type="EMBL" id="SCM82394.1"/>
    </source>
</evidence>
<dbReference type="RefSeq" id="WP_288185075.1">
    <property type="nucleotide sequence ID" value="NZ_LT608335.1"/>
</dbReference>
<accession>A0A212LXR8</accession>
<dbReference type="AlphaFoldDB" id="A0A212LXR8"/>
<organism evidence="1">
    <name type="scientific">uncultured Sporomusa sp</name>
    <dbReference type="NCBI Taxonomy" id="307249"/>
    <lineage>
        <taxon>Bacteria</taxon>
        <taxon>Bacillati</taxon>
        <taxon>Bacillota</taxon>
        <taxon>Negativicutes</taxon>
        <taxon>Selenomonadales</taxon>
        <taxon>Sporomusaceae</taxon>
        <taxon>Sporomusa</taxon>
        <taxon>environmental samples</taxon>
    </lineage>
</organism>
<proteinExistence type="predicted"/>